<evidence type="ECO:0000313" key="1">
    <source>
        <dbReference type="EMBL" id="UXN58624.1"/>
    </source>
</evidence>
<organism evidence="1 2">
    <name type="scientific">Phyllobacterium zundukense</name>
    <dbReference type="NCBI Taxonomy" id="1867719"/>
    <lineage>
        <taxon>Bacteria</taxon>
        <taxon>Pseudomonadati</taxon>
        <taxon>Pseudomonadota</taxon>
        <taxon>Alphaproteobacteria</taxon>
        <taxon>Hyphomicrobiales</taxon>
        <taxon>Phyllobacteriaceae</taxon>
        <taxon>Phyllobacterium</taxon>
    </lineage>
</organism>
<accession>A0ACD4CYI8</accession>
<keyword evidence="1" id="KW-0614">Plasmid</keyword>
<sequence>MKRRLTAFIPLLTSLGLHSQFALAKNDSASQFVTINKILRGEGKPGDTATVKNGEVVYTVLDGGVVELKNLRYGTVQRFSPVIQNDNNRTK</sequence>
<name>A0ACD4CYI8_9HYPH</name>
<geneLocation type="plasmid" evidence="1 2">
    <name>p_unnamed1</name>
</geneLocation>
<dbReference type="EMBL" id="CP104972">
    <property type="protein sequence ID" value="UXN58624.1"/>
    <property type="molecule type" value="Genomic_DNA"/>
</dbReference>
<protein>
    <submittedName>
        <fullName evidence="1">Uncharacterized protein</fullName>
    </submittedName>
</protein>
<proteinExistence type="predicted"/>
<dbReference type="Proteomes" id="UP001061991">
    <property type="component" value="Plasmid p_unnamed1"/>
</dbReference>
<keyword evidence="2" id="KW-1185">Reference proteome</keyword>
<gene>
    <name evidence="1" type="ORF">N8E88_11560</name>
</gene>
<evidence type="ECO:0000313" key="2">
    <source>
        <dbReference type="Proteomes" id="UP001061991"/>
    </source>
</evidence>
<reference evidence="1" key="1">
    <citation type="submission" date="2022-09" db="EMBL/GenBank/DDBJ databases">
        <title>Interaction between co-microsymbionts with complementary sets of symbiotic genes in legume-rhizobium systems.</title>
        <authorList>
            <person name="Safronova V."/>
            <person name="Sazanova A."/>
            <person name="Afonin A."/>
            <person name="Chirak E."/>
        </authorList>
    </citation>
    <scope>NUCLEOTIDE SEQUENCE</scope>
    <source>
        <strain evidence="1">A18/3m</strain>
    </source>
</reference>